<keyword evidence="7 8" id="KW-0472">Membrane</keyword>
<sequence length="156" mass="17142">MYHAHAEWIARVDTKASILLALQGVGLGVVLTLSGKDGVFASLPHWWDVLAFVAGVLLLLVAIALAVLVIAPRVTAGRPSRRALHDYIYFGHTRWWKPEDLSEALRDSAVPVLSRQLIILGRIAWKKHLYAMFSTWLFLAAAVVLVGLAAVRVLGE</sequence>
<accession>A0AAU7GCW4</accession>
<evidence type="ECO:0000256" key="4">
    <source>
        <dbReference type="ARBA" id="ARBA00022741"/>
    </source>
</evidence>
<organism evidence="10">
    <name type="scientific">Leifsonia sp. NPDC080035</name>
    <dbReference type="NCBI Taxonomy" id="3143936"/>
    <lineage>
        <taxon>Bacteria</taxon>
        <taxon>Bacillati</taxon>
        <taxon>Actinomycetota</taxon>
        <taxon>Actinomycetes</taxon>
        <taxon>Micrococcales</taxon>
        <taxon>Microbacteriaceae</taxon>
        <taxon>Leifsonia</taxon>
    </lineage>
</organism>
<gene>
    <name evidence="10" type="ORF">AAME72_01285</name>
</gene>
<feature type="transmembrane region" description="Helical" evidence="8">
    <location>
        <begin position="129"/>
        <end position="151"/>
    </location>
</feature>
<dbReference type="RefSeq" id="WP_348788454.1">
    <property type="nucleotide sequence ID" value="NZ_CP157390.1"/>
</dbReference>
<reference evidence="10" key="1">
    <citation type="submission" date="2024-05" db="EMBL/GenBank/DDBJ databases">
        <title>The Natural Products Discovery Center: Release of the First 8490 Sequenced Strains for Exploring Actinobacteria Biosynthetic Diversity.</title>
        <authorList>
            <person name="Kalkreuter E."/>
            <person name="Kautsar S.A."/>
            <person name="Yang D."/>
            <person name="Bader C.D."/>
            <person name="Teijaro C.N."/>
            <person name="Fluegel L."/>
            <person name="Davis C.M."/>
            <person name="Simpson J.R."/>
            <person name="Lauterbach L."/>
            <person name="Steele A.D."/>
            <person name="Gui C."/>
            <person name="Meng S."/>
            <person name="Li G."/>
            <person name="Viehrig K."/>
            <person name="Ye F."/>
            <person name="Su P."/>
            <person name="Kiefer A.F."/>
            <person name="Nichols A."/>
            <person name="Cepeda A.J."/>
            <person name="Yan W."/>
            <person name="Fan B."/>
            <person name="Jiang Y."/>
            <person name="Adhikari A."/>
            <person name="Zheng C.-J."/>
            <person name="Schuster L."/>
            <person name="Cowan T.M."/>
            <person name="Smanski M.J."/>
            <person name="Chevrette M.G."/>
            <person name="de Carvalho L.P.S."/>
            <person name="Shen B."/>
        </authorList>
    </citation>
    <scope>NUCLEOTIDE SEQUENCE</scope>
    <source>
        <strain evidence="10">NPDC080035</strain>
    </source>
</reference>
<dbReference type="EMBL" id="CP157390">
    <property type="protein sequence ID" value="XBM48504.1"/>
    <property type="molecule type" value="Genomic_DNA"/>
</dbReference>
<keyword evidence="5 8" id="KW-1133">Transmembrane helix</keyword>
<dbReference type="GO" id="GO:0000166">
    <property type="term" value="F:nucleotide binding"/>
    <property type="evidence" value="ECO:0007669"/>
    <property type="project" value="UniProtKB-KW"/>
</dbReference>
<comment type="subcellular location">
    <subcellularLocation>
        <location evidence="1">Cell membrane</location>
    </subcellularLocation>
</comment>
<evidence type="ECO:0000256" key="5">
    <source>
        <dbReference type="ARBA" id="ARBA00022989"/>
    </source>
</evidence>
<evidence type="ECO:0000256" key="1">
    <source>
        <dbReference type="ARBA" id="ARBA00004236"/>
    </source>
</evidence>
<dbReference type="GO" id="GO:0005886">
    <property type="term" value="C:plasma membrane"/>
    <property type="evidence" value="ECO:0007669"/>
    <property type="project" value="UniProtKB-SubCell"/>
</dbReference>
<name>A0AAU7GCW4_9MICO</name>
<feature type="transmembrane region" description="Helical" evidence="8">
    <location>
        <begin position="16"/>
        <end position="34"/>
    </location>
</feature>
<evidence type="ECO:0000259" key="9">
    <source>
        <dbReference type="Pfam" id="PF18967"/>
    </source>
</evidence>
<protein>
    <submittedName>
        <fullName evidence="10">Pycsar system effector family protein</fullName>
    </submittedName>
</protein>
<keyword evidence="3 8" id="KW-0812">Transmembrane</keyword>
<feature type="domain" description="Pycsar effector protein" evidence="9">
    <location>
        <begin position="3"/>
        <end position="150"/>
    </location>
</feature>
<dbReference type="GO" id="GO:0051607">
    <property type="term" value="P:defense response to virus"/>
    <property type="evidence" value="ECO:0007669"/>
    <property type="project" value="UniProtKB-KW"/>
</dbReference>
<evidence type="ECO:0000256" key="2">
    <source>
        <dbReference type="ARBA" id="ARBA00022475"/>
    </source>
</evidence>
<evidence type="ECO:0000256" key="7">
    <source>
        <dbReference type="ARBA" id="ARBA00023136"/>
    </source>
</evidence>
<keyword evidence="2" id="KW-1003">Cell membrane</keyword>
<evidence type="ECO:0000256" key="8">
    <source>
        <dbReference type="SAM" id="Phobius"/>
    </source>
</evidence>
<proteinExistence type="predicted"/>
<feature type="transmembrane region" description="Helical" evidence="8">
    <location>
        <begin position="46"/>
        <end position="71"/>
    </location>
</feature>
<keyword evidence="4" id="KW-0547">Nucleotide-binding</keyword>
<dbReference type="Pfam" id="PF18967">
    <property type="entry name" value="PycTM"/>
    <property type="match status" value="1"/>
</dbReference>
<evidence type="ECO:0000256" key="6">
    <source>
        <dbReference type="ARBA" id="ARBA00023118"/>
    </source>
</evidence>
<evidence type="ECO:0000313" key="10">
    <source>
        <dbReference type="EMBL" id="XBM48504.1"/>
    </source>
</evidence>
<evidence type="ECO:0000256" key="3">
    <source>
        <dbReference type="ARBA" id="ARBA00022692"/>
    </source>
</evidence>
<dbReference type="AlphaFoldDB" id="A0AAU7GCW4"/>
<keyword evidence="6" id="KW-0051">Antiviral defense</keyword>
<dbReference type="InterPro" id="IPR043760">
    <property type="entry name" value="PycTM_dom"/>
</dbReference>